<organism evidence="1 2">
    <name type="scientific">Haematococcus lacustris</name>
    <name type="common">Green alga</name>
    <name type="synonym">Haematococcus pluvialis</name>
    <dbReference type="NCBI Taxonomy" id="44745"/>
    <lineage>
        <taxon>Eukaryota</taxon>
        <taxon>Viridiplantae</taxon>
        <taxon>Chlorophyta</taxon>
        <taxon>core chlorophytes</taxon>
        <taxon>Chlorophyceae</taxon>
        <taxon>CS clade</taxon>
        <taxon>Chlamydomonadales</taxon>
        <taxon>Haematococcaceae</taxon>
        <taxon>Haematococcus</taxon>
    </lineage>
</organism>
<evidence type="ECO:0000313" key="1">
    <source>
        <dbReference type="EMBL" id="GFH23403.1"/>
    </source>
</evidence>
<comment type="caution">
    <text evidence="1">The sequence shown here is derived from an EMBL/GenBank/DDBJ whole genome shotgun (WGS) entry which is preliminary data.</text>
</comment>
<reference evidence="1 2" key="1">
    <citation type="submission" date="2020-02" db="EMBL/GenBank/DDBJ databases">
        <title>Draft genome sequence of Haematococcus lacustris strain NIES-144.</title>
        <authorList>
            <person name="Morimoto D."/>
            <person name="Nakagawa S."/>
            <person name="Yoshida T."/>
            <person name="Sawayama S."/>
        </authorList>
    </citation>
    <scope>NUCLEOTIDE SEQUENCE [LARGE SCALE GENOMIC DNA]</scope>
    <source>
        <strain evidence="1 2">NIES-144</strain>
    </source>
</reference>
<protein>
    <submittedName>
        <fullName evidence="1">Uncharacterized protein</fullName>
    </submittedName>
</protein>
<dbReference type="AlphaFoldDB" id="A0A699ZL59"/>
<evidence type="ECO:0000313" key="2">
    <source>
        <dbReference type="Proteomes" id="UP000485058"/>
    </source>
</evidence>
<dbReference type="EMBL" id="BLLF01002264">
    <property type="protein sequence ID" value="GFH23403.1"/>
    <property type="molecule type" value="Genomic_DNA"/>
</dbReference>
<accession>A0A699ZL59</accession>
<gene>
    <name evidence="1" type="ORF">HaLaN_21011</name>
</gene>
<proteinExistence type="predicted"/>
<sequence>MGESKSVTLALGAAYRGDRVEGVERKVFPYPG</sequence>
<keyword evidence="2" id="KW-1185">Reference proteome</keyword>
<dbReference type="Proteomes" id="UP000485058">
    <property type="component" value="Unassembled WGS sequence"/>
</dbReference>
<name>A0A699ZL59_HAELA</name>